<dbReference type="PANTHER" id="PTHR43133:SF51">
    <property type="entry name" value="RNA POLYMERASE SIGMA FACTOR"/>
    <property type="match status" value="1"/>
</dbReference>
<dbReference type="OrthoDB" id="6383365at2"/>
<proteinExistence type="inferred from homology"/>
<dbReference type="EMBL" id="AANZ01000011">
    <property type="protein sequence ID" value="EAQ80083.1"/>
    <property type="molecule type" value="Genomic_DNA"/>
</dbReference>
<accession>A3ZU20</accession>
<name>A3ZU20_9BACT</name>
<dbReference type="NCBIfam" id="TIGR02937">
    <property type="entry name" value="sigma70-ECF"/>
    <property type="match status" value="1"/>
</dbReference>
<dbReference type="InterPro" id="IPR013324">
    <property type="entry name" value="RNA_pol_sigma_r3/r4-like"/>
</dbReference>
<gene>
    <name evidence="8" type="ORF">DSM3645_05655</name>
</gene>
<dbReference type="NCBIfam" id="TIGR02989">
    <property type="entry name" value="Sig-70_gvs1"/>
    <property type="match status" value="1"/>
</dbReference>
<dbReference type="eggNOG" id="COG1595">
    <property type="taxonomic scope" value="Bacteria"/>
</dbReference>
<keyword evidence="3" id="KW-0731">Sigma factor</keyword>
<dbReference type="InterPro" id="IPR014284">
    <property type="entry name" value="RNA_pol_sigma-70_dom"/>
</dbReference>
<evidence type="ECO:0000256" key="4">
    <source>
        <dbReference type="ARBA" id="ARBA00023163"/>
    </source>
</evidence>
<dbReference type="Proteomes" id="UP000004358">
    <property type="component" value="Unassembled WGS sequence"/>
</dbReference>
<dbReference type="InterPro" id="IPR014331">
    <property type="entry name" value="RNA_pol_sigma70_ECF_RHOBA"/>
</dbReference>
<evidence type="ECO:0000313" key="8">
    <source>
        <dbReference type="EMBL" id="EAQ80083.1"/>
    </source>
</evidence>
<dbReference type="InterPro" id="IPR013249">
    <property type="entry name" value="RNA_pol_sigma70_r4_t2"/>
</dbReference>
<dbReference type="GO" id="GO:0006352">
    <property type="term" value="P:DNA-templated transcription initiation"/>
    <property type="evidence" value="ECO:0007669"/>
    <property type="project" value="InterPro"/>
</dbReference>
<keyword evidence="4" id="KW-0804">Transcription</keyword>
<evidence type="ECO:0000259" key="6">
    <source>
        <dbReference type="Pfam" id="PF04542"/>
    </source>
</evidence>
<feature type="compositionally biased region" description="Low complexity" evidence="5">
    <location>
        <begin position="185"/>
        <end position="194"/>
    </location>
</feature>
<evidence type="ECO:0000256" key="5">
    <source>
        <dbReference type="SAM" id="MobiDB-lite"/>
    </source>
</evidence>
<dbReference type="STRING" id="314230.DSM3645_05655"/>
<dbReference type="GO" id="GO:0016987">
    <property type="term" value="F:sigma factor activity"/>
    <property type="evidence" value="ECO:0007669"/>
    <property type="project" value="UniProtKB-KW"/>
</dbReference>
<dbReference type="RefSeq" id="WP_002654727.1">
    <property type="nucleotide sequence ID" value="NZ_CH672377.1"/>
</dbReference>
<feature type="compositionally biased region" description="Basic and acidic residues" evidence="5">
    <location>
        <begin position="195"/>
        <end position="205"/>
    </location>
</feature>
<dbReference type="Pfam" id="PF08281">
    <property type="entry name" value="Sigma70_r4_2"/>
    <property type="match status" value="1"/>
</dbReference>
<dbReference type="InterPro" id="IPR007627">
    <property type="entry name" value="RNA_pol_sigma70_r2"/>
</dbReference>
<evidence type="ECO:0000313" key="9">
    <source>
        <dbReference type="Proteomes" id="UP000004358"/>
    </source>
</evidence>
<comment type="caution">
    <text evidence="8">The sequence shown here is derived from an EMBL/GenBank/DDBJ whole genome shotgun (WGS) entry which is preliminary data.</text>
</comment>
<feature type="domain" description="RNA polymerase sigma factor 70 region 4 type 2" evidence="7">
    <location>
        <begin position="127"/>
        <end position="177"/>
    </location>
</feature>
<dbReference type="GO" id="GO:0003677">
    <property type="term" value="F:DNA binding"/>
    <property type="evidence" value="ECO:0007669"/>
    <property type="project" value="InterPro"/>
</dbReference>
<dbReference type="AlphaFoldDB" id="A3ZU20"/>
<dbReference type="SUPFAM" id="SSF88659">
    <property type="entry name" value="Sigma3 and sigma4 domains of RNA polymerase sigma factors"/>
    <property type="match status" value="1"/>
</dbReference>
<sequence>MTGGEQRRPSSGDAATADAHIEQFIQLLAENERLLAVFVMTMVPHSPDADDILQDTKIALWRNFDQFELGTDFGAWARRTAFHRILAFRKKKGRDKLHCGLSQDCYAMLAKDYEADVSGRVDWIRHLKRCLLRLPEQHQQIIQMRYEQQLSIDRIAATVDRTPAAIYRVLSRIRLALRDCIRYGESSSSPVSEPYRSDELPDAGK</sequence>
<dbReference type="HOGENOM" id="CLU_047691_17_0_0"/>
<evidence type="ECO:0000256" key="3">
    <source>
        <dbReference type="ARBA" id="ARBA00023082"/>
    </source>
</evidence>
<evidence type="ECO:0000256" key="2">
    <source>
        <dbReference type="ARBA" id="ARBA00023015"/>
    </source>
</evidence>
<organism evidence="8 9">
    <name type="scientific">Blastopirellula marina DSM 3645</name>
    <dbReference type="NCBI Taxonomy" id="314230"/>
    <lineage>
        <taxon>Bacteria</taxon>
        <taxon>Pseudomonadati</taxon>
        <taxon>Planctomycetota</taxon>
        <taxon>Planctomycetia</taxon>
        <taxon>Pirellulales</taxon>
        <taxon>Pirellulaceae</taxon>
        <taxon>Blastopirellula</taxon>
    </lineage>
</organism>
<keyword evidence="2" id="KW-0805">Transcription regulation</keyword>
<comment type="similarity">
    <text evidence="1">Belongs to the sigma-70 factor family. ECF subfamily.</text>
</comment>
<dbReference type="SUPFAM" id="SSF88946">
    <property type="entry name" value="Sigma2 domain of RNA polymerase sigma factors"/>
    <property type="match status" value="1"/>
</dbReference>
<dbReference type="InterPro" id="IPR039425">
    <property type="entry name" value="RNA_pol_sigma-70-like"/>
</dbReference>
<dbReference type="Gene3D" id="1.10.1740.10">
    <property type="match status" value="1"/>
</dbReference>
<feature type="domain" description="RNA polymerase sigma-70 region 2" evidence="6">
    <location>
        <begin position="28"/>
        <end position="94"/>
    </location>
</feature>
<dbReference type="PANTHER" id="PTHR43133">
    <property type="entry name" value="RNA POLYMERASE ECF-TYPE SIGMA FACTO"/>
    <property type="match status" value="1"/>
</dbReference>
<dbReference type="InterPro" id="IPR013325">
    <property type="entry name" value="RNA_pol_sigma_r2"/>
</dbReference>
<reference evidence="8 9" key="1">
    <citation type="submission" date="2006-02" db="EMBL/GenBank/DDBJ databases">
        <authorList>
            <person name="Amann R."/>
            <person name="Ferriera S."/>
            <person name="Johnson J."/>
            <person name="Kravitz S."/>
            <person name="Halpern A."/>
            <person name="Remington K."/>
            <person name="Beeson K."/>
            <person name="Tran B."/>
            <person name="Rogers Y.-H."/>
            <person name="Friedman R."/>
            <person name="Venter J.C."/>
        </authorList>
    </citation>
    <scope>NUCLEOTIDE SEQUENCE [LARGE SCALE GENOMIC DNA]</scope>
    <source>
        <strain evidence="8 9">DSM 3645</strain>
    </source>
</reference>
<protein>
    <submittedName>
        <fullName evidence="8">Probable extracytoplasmic function alternative sigma factor</fullName>
    </submittedName>
</protein>
<feature type="region of interest" description="Disordered" evidence="5">
    <location>
        <begin position="185"/>
        <end position="205"/>
    </location>
</feature>
<dbReference type="Gene3D" id="1.10.10.10">
    <property type="entry name" value="Winged helix-like DNA-binding domain superfamily/Winged helix DNA-binding domain"/>
    <property type="match status" value="1"/>
</dbReference>
<dbReference type="InterPro" id="IPR036388">
    <property type="entry name" value="WH-like_DNA-bd_sf"/>
</dbReference>
<dbReference type="Pfam" id="PF04542">
    <property type="entry name" value="Sigma70_r2"/>
    <property type="match status" value="1"/>
</dbReference>
<evidence type="ECO:0000259" key="7">
    <source>
        <dbReference type="Pfam" id="PF08281"/>
    </source>
</evidence>
<evidence type="ECO:0000256" key="1">
    <source>
        <dbReference type="ARBA" id="ARBA00010641"/>
    </source>
</evidence>